<evidence type="ECO:0000313" key="10">
    <source>
        <dbReference type="Proteomes" id="UP000652219"/>
    </source>
</evidence>
<name>A0A8H6JEF0_9PEZI</name>
<feature type="transmembrane region" description="Helical" evidence="7">
    <location>
        <begin position="185"/>
        <end position="206"/>
    </location>
</feature>
<feature type="transmembrane region" description="Helical" evidence="7">
    <location>
        <begin position="105"/>
        <end position="125"/>
    </location>
</feature>
<evidence type="ECO:0000256" key="6">
    <source>
        <dbReference type="SAM" id="MobiDB-lite"/>
    </source>
</evidence>
<reference evidence="9 10" key="1">
    <citation type="journal article" date="2020" name="Phytopathology">
        <title>Genome Sequence Resources of Colletotrichum truncatum, C. plurivorum, C. musicola, and C. sojae: Four Species Pathogenic to Soybean (Glycine max).</title>
        <authorList>
            <person name="Rogerio F."/>
            <person name="Boufleur T.R."/>
            <person name="Ciampi-Guillardi M."/>
            <person name="Sukno S.A."/>
            <person name="Thon M.R."/>
            <person name="Massola Junior N.S."/>
            <person name="Baroncelli R."/>
        </authorList>
    </citation>
    <scope>NUCLEOTIDE SEQUENCE [LARGE SCALE GENOMIC DNA]</scope>
    <source>
        <strain evidence="9 10">LFN0009</strain>
    </source>
</reference>
<comment type="similarity">
    <text evidence="5">Belongs to the SAT4 family.</text>
</comment>
<evidence type="ECO:0000256" key="1">
    <source>
        <dbReference type="ARBA" id="ARBA00004141"/>
    </source>
</evidence>
<evidence type="ECO:0000259" key="8">
    <source>
        <dbReference type="Pfam" id="PF20684"/>
    </source>
</evidence>
<dbReference type="Pfam" id="PF20684">
    <property type="entry name" value="Fung_rhodopsin"/>
    <property type="match status" value="1"/>
</dbReference>
<comment type="caution">
    <text evidence="9">The sequence shown here is derived from an EMBL/GenBank/DDBJ whole genome shotgun (WGS) entry which is preliminary data.</text>
</comment>
<dbReference type="PANTHER" id="PTHR33048">
    <property type="entry name" value="PTH11-LIKE INTEGRAL MEMBRANE PROTEIN (AFU_ORTHOLOGUE AFUA_5G11245)"/>
    <property type="match status" value="1"/>
</dbReference>
<feature type="transmembrane region" description="Helical" evidence="7">
    <location>
        <begin position="52"/>
        <end position="72"/>
    </location>
</feature>
<evidence type="ECO:0000256" key="2">
    <source>
        <dbReference type="ARBA" id="ARBA00022692"/>
    </source>
</evidence>
<dbReference type="Proteomes" id="UP000652219">
    <property type="component" value="Unassembled WGS sequence"/>
</dbReference>
<dbReference type="InterPro" id="IPR052337">
    <property type="entry name" value="SAT4-like"/>
</dbReference>
<accession>A0A8H6JEF0</accession>
<evidence type="ECO:0000256" key="5">
    <source>
        <dbReference type="ARBA" id="ARBA00038359"/>
    </source>
</evidence>
<evidence type="ECO:0000256" key="3">
    <source>
        <dbReference type="ARBA" id="ARBA00022989"/>
    </source>
</evidence>
<dbReference type="EMBL" id="WIGN01000074">
    <property type="protein sequence ID" value="KAF6811423.1"/>
    <property type="molecule type" value="Genomic_DNA"/>
</dbReference>
<feature type="compositionally biased region" description="Polar residues" evidence="6">
    <location>
        <begin position="367"/>
        <end position="377"/>
    </location>
</feature>
<protein>
    <recommendedName>
        <fullName evidence="8">Rhodopsin domain-containing protein</fullName>
    </recommendedName>
</protein>
<evidence type="ECO:0000313" key="9">
    <source>
        <dbReference type="EMBL" id="KAF6811423.1"/>
    </source>
</evidence>
<keyword evidence="10" id="KW-1185">Reference proteome</keyword>
<dbReference type="AlphaFoldDB" id="A0A8H6JEF0"/>
<proteinExistence type="inferred from homology"/>
<keyword evidence="3 7" id="KW-1133">Transmembrane helix</keyword>
<keyword evidence="4 7" id="KW-0472">Membrane</keyword>
<feature type="domain" description="Rhodopsin" evidence="8">
    <location>
        <begin position="33"/>
        <end position="277"/>
    </location>
</feature>
<feature type="compositionally biased region" description="Basic and acidic residues" evidence="6">
    <location>
        <begin position="346"/>
        <end position="359"/>
    </location>
</feature>
<sequence length="383" mass="43997">MGTETLDSMLRRDETFLREIWTWFAVGSVVILLRFAVRIRMVGPKGLKGDDYVMVLGLITSTMCFVLVDLVYRLGTNVDLTADQIALLNDQEVARLVEGSKFQQVAWYSYTAYLWSMKAALLLFYKRMTFDIWQQVHVMRYITWFTILSYFAVVGTITFGCLPYHDNWGVRPLPSEKCVFKPQNLLVTSFLNVMTDAAILSLPIPVLREIRVPLYKKIFIAILICSGLFVIAAAIMRLAVTLGSNPSTITVNRWGVRECEIGLLAINAPNLRPLFTRRFWHWHYIPPLQRPDQMASVRRSRTTIGRRRRRALRQDSMLGWMSSTKSRISSVIGTQRGESPVDEELGEARNQQELEPLDKVDEDLETDQGSFQDTLNTKVERQD</sequence>
<evidence type="ECO:0000256" key="7">
    <source>
        <dbReference type="SAM" id="Phobius"/>
    </source>
</evidence>
<dbReference type="InterPro" id="IPR049326">
    <property type="entry name" value="Rhodopsin_dom_fungi"/>
</dbReference>
<gene>
    <name evidence="9" type="ORF">CSOJ01_05715</name>
</gene>
<dbReference type="GO" id="GO:0016020">
    <property type="term" value="C:membrane"/>
    <property type="evidence" value="ECO:0007669"/>
    <property type="project" value="UniProtKB-SubCell"/>
</dbReference>
<dbReference type="PANTHER" id="PTHR33048:SF152">
    <property type="entry name" value="INTEGRAL MEMBRANE PROTEIN"/>
    <property type="match status" value="1"/>
</dbReference>
<comment type="subcellular location">
    <subcellularLocation>
        <location evidence="1">Membrane</location>
        <topology evidence="1">Multi-pass membrane protein</topology>
    </subcellularLocation>
</comment>
<feature type="transmembrane region" description="Helical" evidence="7">
    <location>
        <begin position="218"/>
        <end position="240"/>
    </location>
</feature>
<feature type="transmembrane region" description="Helical" evidence="7">
    <location>
        <begin position="20"/>
        <end position="40"/>
    </location>
</feature>
<feature type="region of interest" description="Disordered" evidence="6">
    <location>
        <begin position="329"/>
        <end position="383"/>
    </location>
</feature>
<feature type="transmembrane region" description="Helical" evidence="7">
    <location>
        <begin position="141"/>
        <end position="165"/>
    </location>
</feature>
<evidence type="ECO:0000256" key="4">
    <source>
        <dbReference type="ARBA" id="ARBA00023136"/>
    </source>
</evidence>
<keyword evidence="2 7" id="KW-0812">Transmembrane</keyword>
<organism evidence="9 10">
    <name type="scientific">Colletotrichum sojae</name>
    <dbReference type="NCBI Taxonomy" id="2175907"/>
    <lineage>
        <taxon>Eukaryota</taxon>
        <taxon>Fungi</taxon>
        <taxon>Dikarya</taxon>
        <taxon>Ascomycota</taxon>
        <taxon>Pezizomycotina</taxon>
        <taxon>Sordariomycetes</taxon>
        <taxon>Hypocreomycetidae</taxon>
        <taxon>Glomerellales</taxon>
        <taxon>Glomerellaceae</taxon>
        <taxon>Colletotrichum</taxon>
        <taxon>Colletotrichum orchidearum species complex</taxon>
    </lineage>
</organism>